<keyword evidence="5" id="KW-0812">Transmembrane</keyword>
<evidence type="ECO:0000256" key="2">
    <source>
        <dbReference type="ARBA" id="ARBA00022670"/>
    </source>
</evidence>
<keyword evidence="5" id="KW-1133">Transmembrane helix</keyword>
<dbReference type="CDD" id="cd07023">
    <property type="entry name" value="S49_Sppa_N_C"/>
    <property type="match status" value="1"/>
</dbReference>
<keyword evidence="4" id="KW-0720">Serine protease</keyword>
<proteinExistence type="inferred from homology"/>
<accession>Q1K0U5</accession>
<feature type="domain" description="Peptidase S49" evidence="6">
    <location>
        <begin position="100"/>
        <end position="248"/>
    </location>
</feature>
<evidence type="ECO:0000313" key="7">
    <source>
        <dbReference type="EMBL" id="EAT16263.1"/>
    </source>
</evidence>
<keyword evidence="8" id="KW-1185">Reference proteome</keyword>
<keyword evidence="3" id="KW-0378">Hydrolase</keyword>
<dbReference type="InterPro" id="IPR002142">
    <property type="entry name" value="Peptidase_S49"/>
</dbReference>
<sequence>MKKRPFAIAIVVFFVIFVFFAGIILIMSSSRGSGQKFALSDKVGVIEVLGTITDSKAIVDQLIDFGQNHAVKAIVLRVDSPGGGVGPSQEIYDEVVRLTALKPVVVSMGSVAASGGYYISAPANRIFANSGTITGSIGVIMEFTNVIALMDKVGLKTNVIKSGDHKDIGSSVRAMTDQEKALLQSLIDDVHDQFVTAVSEGRHLEKDQVFKLADGRIFTGRQAQQQGLVDDLGGLQAAIHYAGELAGIEGTPDVLYPAEPKPDLIDYFISRTASEIERVILKTDTQGLQLLWSQRQTY</sequence>
<comment type="caution">
    <text evidence="7">The sequence shown here is derived from an EMBL/GenBank/DDBJ whole genome shotgun (WGS) entry which is preliminary data.</text>
</comment>
<dbReference type="Gene3D" id="6.20.330.10">
    <property type="match status" value="1"/>
</dbReference>
<dbReference type="GO" id="GO:0004252">
    <property type="term" value="F:serine-type endopeptidase activity"/>
    <property type="evidence" value="ECO:0007669"/>
    <property type="project" value="InterPro"/>
</dbReference>
<protein>
    <submittedName>
        <fullName evidence="7">Signal peptide peptidase SppA, 36K type</fullName>
    </submittedName>
</protein>
<dbReference type="Proteomes" id="UP000005695">
    <property type="component" value="Unassembled WGS sequence"/>
</dbReference>
<dbReference type="GO" id="GO:0006508">
    <property type="term" value="P:proteolysis"/>
    <property type="evidence" value="ECO:0007669"/>
    <property type="project" value="UniProtKB-KW"/>
</dbReference>
<reference evidence="7" key="1">
    <citation type="submission" date="2006-05" db="EMBL/GenBank/DDBJ databases">
        <title>Annotation of the draft genome assembly of Desulfuromonas acetoxidans DSM 684.</title>
        <authorList>
            <consortium name="US DOE Joint Genome Institute (JGI-ORNL)"/>
            <person name="Larimer F."/>
            <person name="Land M."/>
            <person name="Hauser L."/>
        </authorList>
    </citation>
    <scope>NUCLEOTIDE SEQUENCE [LARGE SCALE GENOMIC DNA]</scope>
    <source>
        <strain evidence="7">DSM 684</strain>
    </source>
</reference>
<dbReference type="PANTHER" id="PTHR42987">
    <property type="entry name" value="PEPTIDASE S49"/>
    <property type="match status" value="1"/>
</dbReference>
<dbReference type="InterPro" id="IPR001907">
    <property type="entry name" value="ClpP"/>
</dbReference>
<dbReference type="InterPro" id="IPR029045">
    <property type="entry name" value="ClpP/crotonase-like_dom_sf"/>
</dbReference>
<gene>
    <name evidence="7" type="ORF">Dace_1727</name>
</gene>
<evidence type="ECO:0000313" key="8">
    <source>
        <dbReference type="Proteomes" id="UP000005695"/>
    </source>
</evidence>
<keyword evidence="5" id="KW-0472">Membrane</keyword>
<dbReference type="RefSeq" id="WP_005999534.1">
    <property type="nucleotide sequence ID" value="NZ_AAEW02000006.1"/>
</dbReference>
<dbReference type="EMBL" id="AAEW02000006">
    <property type="protein sequence ID" value="EAT16263.1"/>
    <property type="molecule type" value="Genomic_DNA"/>
</dbReference>
<evidence type="ECO:0000259" key="6">
    <source>
        <dbReference type="Pfam" id="PF01343"/>
    </source>
</evidence>
<reference evidence="7" key="2">
    <citation type="submission" date="2006-05" db="EMBL/GenBank/DDBJ databases">
        <title>Sequencing of the draft genome and assembly of Desulfuromonas acetoxidans DSM 684.</title>
        <authorList>
            <consortium name="US DOE Joint Genome Institute (JGI-PGF)"/>
            <person name="Copeland A."/>
            <person name="Lucas S."/>
            <person name="Lapidus A."/>
            <person name="Barry K."/>
            <person name="Detter J.C."/>
            <person name="Glavina del Rio T."/>
            <person name="Hammon N."/>
            <person name="Israni S."/>
            <person name="Dalin E."/>
            <person name="Tice H."/>
            <person name="Bruce D."/>
            <person name="Pitluck S."/>
            <person name="Richardson P."/>
        </authorList>
    </citation>
    <scope>NUCLEOTIDE SEQUENCE [LARGE SCALE GENOMIC DNA]</scope>
    <source>
        <strain evidence="7">DSM 684</strain>
    </source>
</reference>
<dbReference type="InterPro" id="IPR047272">
    <property type="entry name" value="S49_SppA_C"/>
</dbReference>
<dbReference type="GO" id="GO:0004176">
    <property type="term" value="F:ATP-dependent peptidase activity"/>
    <property type="evidence" value="ECO:0007669"/>
    <property type="project" value="InterPro"/>
</dbReference>
<evidence type="ECO:0000256" key="3">
    <source>
        <dbReference type="ARBA" id="ARBA00022801"/>
    </source>
</evidence>
<evidence type="ECO:0000256" key="1">
    <source>
        <dbReference type="ARBA" id="ARBA00008683"/>
    </source>
</evidence>
<name>Q1K0U5_DESA6</name>
<evidence type="ECO:0000256" key="4">
    <source>
        <dbReference type="ARBA" id="ARBA00022825"/>
    </source>
</evidence>
<dbReference type="AlphaFoldDB" id="Q1K0U5"/>
<dbReference type="PRINTS" id="PR00127">
    <property type="entry name" value="CLPPROTEASEP"/>
</dbReference>
<dbReference type="InterPro" id="IPR004635">
    <property type="entry name" value="Pept_S49_SppA"/>
</dbReference>
<organism evidence="7 8">
    <name type="scientific">Desulfuromonas acetoxidans (strain DSM 684 / 11070)</name>
    <dbReference type="NCBI Taxonomy" id="281689"/>
    <lineage>
        <taxon>Bacteria</taxon>
        <taxon>Pseudomonadati</taxon>
        <taxon>Thermodesulfobacteriota</taxon>
        <taxon>Desulfuromonadia</taxon>
        <taxon>Desulfuromonadales</taxon>
        <taxon>Desulfuromonadaceae</taxon>
        <taxon>Desulfuromonas</taxon>
    </lineage>
</organism>
<dbReference type="Pfam" id="PF01343">
    <property type="entry name" value="Peptidase_S49"/>
    <property type="match status" value="1"/>
</dbReference>
<dbReference type="PANTHER" id="PTHR42987:SF7">
    <property type="entry name" value="SIGNAL PEPTIDE PEPTIDASE SPPA-RELATED"/>
    <property type="match status" value="1"/>
</dbReference>
<keyword evidence="2" id="KW-0645">Protease</keyword>
<dbReference type="SUPFAM" id="SSF52096">
    <property type="entry name" value="ClpP/crotonase"/>
    <property type="match status" value="1"/>
</dbReference>
<dbReference type="Gene3D" id="3.90.226.10">
    <property type="entry name" value="2-enoyl-CoA Hydratase, Chain A, domain 1"/>
    <property type="match status" value="1"/>
</dbReference>
<dbReference type="NCBIfam" id="TIGR00706">
    <property type="entry name" value="SppA_dom"/>
    <property type="match status" value="1"/>
</dbReference>
<feature type="transmembrane region" description="Helical" evidence="5">
    <location>
        <begin position="6"/>
        <end position="27"/>
    </location>
</feature>
<comment type="similarity">
    <text evidence="1">Belongs to the peptidase S49 family.</text>
</comment>
<evidence type="ECO:0000256" key="5">
    <source>
        <dbReference type="SAM" id="Phobius"/>
    </source>
</evidence>
<dbReference type="OrthoDB" id="9764363at2"/>